<reference evidence="14 19" key="4">
    <citation type="submission" date="2024-11" db="EMBL/GenBank/DDBJ databases">
        <title>Draft genome sequences of two bacteria associated to sugarcane roots in Colombia.</title>
        <authorList>
            <person name="Pardo-Diaz S."/>
            <person name="Masmela-Mendoza J."/>
            <person name="Delgadillo-Duran P."/>
            <person name="Bautista E.J."/>
            <person name="Rojas-Tapias D.F."/>
        </authorList>
    </citation>
    <scope>NUCLEOTIDE SEQUENCE [LARGE SCALE GENOMIC DNA]</scope>
    <source>
        <strain evidence="14 19">Ap18</strain>
    </source>
</reference>
<dbReference type="KEGG" id="abq:ABAZ39_02260"/>
<evidence type="ECO:0000256" key="11">
    <source>
        <dbReference type="ARBA" id="ARBA00048807"/>
    </source>
</evidence>
<dbReference type="Proteomes" id="UP000236268">
    <property type="component" value="Unassembled WGS sequence"/>
</dbReference>
<evidence type="ECO:0000256" key="8">
    <source>
        <dbReference type="ARBA" id="ARBA00022833"/>
    </source>
</evidence>
<evidence type="ECO:0000313" key="14">
    <source>
        <dbReference type="EMBL" id="MFL7900749.1"/>
    </source>
</evidence>
<evidence type="ECO:0000313" key="17">
    <source>
        <dbReference type="Proteomes" id="UP000236268"/>
    </source>
</evidence>
<evidence type="ECO:0000256" key="1">
    <source>
        <dbReference type="ARBA" id="ARBA00001947"/>
    </source>
</evidence>
<reference evidence="15 17" key="2">
    <citation type="submission" date="2018-01" db="EMBL/GenBank/DDBJ databases">
        <title>Whole genome sequence of Azospirillum brasilense REC3 isolated from strawberry roots.</title>
        <authorList>
            <person name="Fontana C.A."/>
            <person name="Salazar S.M."/>
            <person name="Bassi D."/>
            <person name="Puglisi E."/>
            <person name="Lovaisa N.C."/>
            <person name="Toffoli L.M."/>
            <person name="Pedraza R."/>
            <person name="Cocconcelli P.S."/>
        </authorList>
    </citation>
    <scope>NUCLEOTIDE SEQUENCE [LARGE SCALE GENOMIC DNA]</scope>
    <source>
        <strain evidence="15 17">REC3</strain>
    </source>
</reference>
<dbReference type="Gene3D" id="3.30.479.10">
    <property type="entry name" value="6-pyruvoyl tetrahydropterin synthase/QueD"/>
    <property type="match status" value="1"/>
</dbReference>
<comment type="cofactor">
    <cofactor evidence="1">
        <name>Zn(2+)</name>
        <dbReference type="ChEBI" id="CHEBI:29105"/>
    </cofactor>
</comment>
<evidence type="ECO:0000256" key="6">
    <source>
        <dbReference type="ARBA" id="ARBA00018141"/>
    </source>
</evidence>
<accession>A0A5B0L4D8</accession>
<reference evidence="12 16" key="1">
    <citation type="journal article" date="2014" name="Genome Announc.">
        <title>Complete Genome Sequence of the Model Rhizosphere Strain Azospirillum brasilense Az39, Successfully Applied in Agriculture.</title>
        <authorList>
            <person name="Rivera D."/>
            <person name="Revale S."/>
            <person name="Molina R."/>
            <person name="Gualpa J."/>
            <person name="Puente M."/>
            <person name="Maroniche G."/>
            <person name="Paris G."/>
            <person name="Baker D."/>
            <person name="Clavijo B."/>
            <person name="McLay K."/>
            <person name="Spaepen S."/>
            <person name="Perticari A."/>
            <person name="Vazquez M."/>
            <person name="Wisniewski-Dye F."/>
            <person name="Watkins C."/>
            <person name="Martinez-Abarca F."/>
            <person name="Vanderleyden J."/>
            <person name="Cassan F."/>
        </authorList>
    </citation>
    <scope>NUCLEOTIDE SEQUENCE [LARGE SCALE GENOMIC DNA]</scope>
    <source>
        <strain evidence="12 16">Az39</strain>
    </source>
</reference>
<protein>
    <recommendedName>
        <fullName evidence="6">6-carboxy-5,6,7,8-tetrahydropterin synthase</fullName>
        <ecNumber evidence="5">4.1.2.50</ecNumber>
    </recommendedName>
    <alternativeName>
        <fullName evidence="10">Queuosine biosynthesis protein QueD</fullName>
    </alternativeName>
</protein>
<evidence type="ECO:0000256" key="7">
    <source>
        <dbReference type="ARBA" id="ARBA00022723"/>
    </source>
</evidence>
<evidence type="ECO:0000256" key="4">
    <source>
        <dbReference type="ARBA" id="ARBA00008900"/>
    </source>
</evidence>
<evidence type="ECO:0000256" key="3">
    <source>
        <dbReference type="ARBA" id="ARBA00005061"/>
    </source>
</evidence>
<dbReference type="EC" id="4.1.2.50" evidence="5"/>
<gene>
    <name evidence="12" type="ORF">ABAZ39_02260</name>
    <name evidence="14" type="ORF">ACJ41P_06415</name>
    <name evidence="15" type="ORF">C1S70_04615</name>
    <name evidence="13" type="ORF">FH063_000334</name>
</gene>
<dbReference type="GO" id="GO:0070497">
    <property type="term" value="F:6-carboxytetrahydropterin synthase activity"/>
    <property type="evidence" value="ECO:0007669"/>
    <property type="project" value="UniProtKB-EC"/>
</dbReference>
<dbReference type="EMBL" id="CP007793">
    <property type="protein sequence ID" value="AIB10861.1"/>
    <property type="molecule type" value="Genomic_DNA"/>
</dbReference>
<dbReference type="EMBL" id="VEWN01000001">
    <property type="protein sequence ID" value="KAA1058134.1"/>
    <property type="molecule type" value="Genomic_DNA"/>
</dbReference>
<evidence type="ECO:0000256" key="5">
    <source>
        <dbReference type="ARBA" id="ARBA00012982"/>
    </source>
</evidence>
<dbReference type="PANTHER" id="PTHR12589">
    <property type="entry name" value="PYRUVOYL TETRAHYDROBIOPTERIN SYNTHASE"/>
    <property type="match status" value="1"/>
</dbReference>
<accession>A0A060D9V0</accession>
<dbReference type="PANTHER" id="PTHR12589:SF7">
    <property type="entry name" value="6-PYRUVOYL TETRAHYDROBIOPTERIN SYNTHASE"/>
    <property type="match status" value="1"/>
</dbReference>
<keyword evidence="19" id="KW-1185">Reference proteome</keyword>
<comment type="pathway">
    <text evidence="3">Purine metabolism; 7-cyano-7-deazaguanine biosynthesis.</text>
</comment>
<dbReference type="UniPathway" id="UPA00391"/>
<dbReference type="AlphaFoldDB" id="A0A060D9V0"/>
<comment type="similarity">
    <text evidence="4">Belongs to the PTPS family. QueD subfamily.</text>
</comment>
<name>A0A060D9V0_9PROT</name>
<proteinExistence type="inferred from homology"/>
<evidence type="ECO:0000256" key="2">
    <source>
        <dbReference type="ARBA" id="ARBA00002285"/>
    </source>
</evidence>
<dbReference type="SUPFAM" id="SSF55620">
    <property type="entry name" value="Tetrahydrobiopterin biosynthesis enzymes-like"/>
    <property type="match status" value="1"/>
</dbReference>
<comment type="function">
    <text evidence="2">Catalyzes the conversion of 7,8-dihydroneopterin triphosphate (H2NTP) to 6-carboxy-5,6,7,8-tetrahydropterin (CPH4) and acetaldehyde.</text>
</comment>
<organism evidence="12 16">
    <name type="scientific">Azospirillum argentinense</name>
    <dbReference type="NCBI Taxonomy" id="2970906"/>
    <lineage>
        <taxon>Bacteria</taxon>
        <taxon>Pseudomonadati</taxon>
        <taxon>Pseudomonadota</taxon>
        <taxon>Alphaproteobacteria</taxon>
        <taxon>Rhodospirillales</taxon>
        <taxon>Azospirillaceae</taxon>
        <taxon>Azospirillum</taxon>
    </lineage>
</organism>
<dbReference type="Pfam" id="PF01242">
    <property type="entry name" value="PTPS"/>
    <property type="match status" value="1"/>
</dbReference>
<evidence type="ECO:0000313" key="16">
    <source>
        <dbReference type="Proteomes" id="UP000027186"/>
    </source>
</evidence>
<keyword evidence="9" id="KW-0456">Lyase</keyword>
<evidence type="ECO:0000313" key="15">
    <source>
        <dbReference type="EMBL" id="PNR00124.1"/>
    </source>
</evidence>
<dbReference type="Proteomes" id="UP000325333">
    <property type="component" value="Unassembled WGS sequence"/>
</dbReference>
<dbReference type="OrthoDB" id="7171471at2"/>
<evidence type="ECO:0000256" key="9">
    <source>
        <dbReference type="ARBA" id="ARBA00023239"/>
    </source>
</evidence>
<dbReference type="EMBL" id="JBJLSN010000006">
    <property type="protein sequence ID" value="MFL7900749.1"/>
    <property type="molecule type" value="Genomic_DNA"/>
</dbReference>
<dbReference type="InterPro" id="IPR007115">
    <property type="entry name" value="6-PTP_synth/QueD"/>
</dbReference>
<dbReference type="InterPro" id="IPR038418">
    <property type="entry name" value="6-PTP_synth/QueD_sf"/>
</dbReference>
<dbReference type="Proteomes" id="UP001628281">
    <property type="component" value="Unassembled WGS sequence"/>
</dbReference>
<keyword evidence="8" id="KW-0862">Zinc</keyword>
<dbReference type="Proteomes" id="UP000027186">
    <property type="component" value="Chromosome"/>
</dbReference>
<evidence type="ECO:0000313" key="19">
    <source>
        <dbReference type="Proteomes" id="UP001628281"/>
    </source>
</evidence>
<evidence type="ECO:0000313" key="18">
    <source>
        <dbReference type="Proteomes" id="UP000325333"/>
    </source>
</evidence>
<sequence>MTTNEFTLLFRRRFSMAHRLIAGDSVKCAVPHGHNETVSVKLEAVDPAPLDGAANMVESFARAKATWHRWIDGHVDHALQLSHRDPLIGYFREHEPEKLPMLLITPGDPTTEALAACMMAKANALFATETSPLRCVEVEIEETPTNTVIFRGVPEHHLDAGYLGLPGAPWWLRGDMSINDL</sequence>
<keyword evidence="7" id="KW-0479">Metal-binding</keyword>
<evidence type="ECO:0000313" key="12">
    <source>
        <dbReference type="EMBL" id="AIB10861.1"/>
    </source>
</evidence>
<dbReference type="GO" id="GO:0046872">
    <property type="term" value="F:metal ion binding"/>
    <property type="evidence" value="ECO:0007669"/>
    <property type="project" value="UniProtKB-KW"/>
</dbReference>
<comment type="catalytic activity">
    <reaction evidence="11">
        <text>7,8-dihydroneopterin 3'-triphosphate + H2O = 6-carboxy-5,6,7,8-tetrahydropterin + triphosphate + acetaldehyde + 2 H(+)</text>
        <dbReference type="Rhea" id="RHEA:27966"/>
        <dbReference type="ChEBI" id="CHEBI:15343"/>
        <dbReference type="ChEBI" id="CHEBI:15377"/>
        <dbReference type="ChEBI" id="CHEBI:15378"/>
        <dbReference type="ChEBI" id="CHEBI:18036"/>
        <dbReference type="ChEBI" id="CHEBI:58462"/>
        <dbReference type="ChEBI" id="CHEBI:61032"/>
        <dbReference type="EC" id="4.1.2.50"/>
    </reaction>
</comment>
<reference evidence="13 18" key="3">
    <citation type="submission" date="2019-07" db="EMBL/GenBank/DDBJ databases">
        <title>Genome sequencing of the stress-tolerant strain Azospirillum brasilense Az19.</title>
        <authorList>
            <person name="Maroniche G.A."/>
            <person name="Garcia J.E."/>
            <person name="Pagnussat L."/>
            <person name="Amenta M."/>
            <person name="Creus C.M."/>
        </authorList>
    </citation>
    <scope>NUCLEOTIDE SEQUENCE [LARGE SCALE GENOMIC DNA]</scope>
    <source>
        <strain evidence="13 18">Az19</strain>
    </source>
</reference>
<evidence type="ECO:0000256" key="10">
    <source>
        <dbReference type="ARBA" id="ARBA00031449"/>
    </source>
</evidence>
<dbReference type="EMBL" id="POWG01000003">
    <property type="protein sequence ID" value="PNR00124.1"/>
    <property type="molecule type" value="Genomic_DNA"/>
</dbReference>
<dbReference type="RefSeq" id="WP_038526290.1">
    <property type="nucleotide sequence ID" value="NZ_CP007793.1"/>
</dbReference>
<evidence type="ECO:0000313" key="13">
    <source>
        <dbReference type="EMBL" id="KAA1058134.1"/>
    </source>
</evidence>